<reference evidence="1 2" key="1">
    <citation type="journal article" date="2010" name="Appl. Environ. Microbiol.">
        <title>Targeted chromosomal knockouts in Mycoplasma pneumoniae.</title>
        <authorList>
            <person name="Krishnakumar R."/>
            <person name="Assad-Garcia N."/>
            <person name="Benders G.A."/>
            <person name="Phan Q."/>
            <person name="Montague M.G."/>
            <person name="Glass J.I."/>
        </authorList>
    </citation>
    <scope>NUCLEOTIDE SEQUENCE [LARGE SCALE GENOMIC DNA]</scope>
    <source>
        <strain evidence="2">ATCC 15531 / DSM 22911 / NBRC 14401 / NCTC 10119 / FH</strain>
    </source>
</reference>
<name>A0A0H3DLE9_MYCPB</name>
<accession>A0A0H3DLE9</accession>
<evidence type="ECO:0000313" key="2">
    <source>
        <dbReference type="Proteomes" id="UP000007756"/>
    </source>
</evidence>
<dbReference type="PaxDb" id="722438-MPNE_0439"/>
<dbReference type="EMBL" id="CP002077">
    <property type="protein sequence ID" value="ADK87075.1"/>
    <property type="molecule type" value="Genomic_DNA"/>
</dbReference>
<dbReference type="Proteomes" id="UP000007756">
    <property type="component" value="Chromosome"/>
</dbReference>
<dbReference type="STRING" id="722438.F539_02120"/>
<dbReference type="GeneID" id="66608965"/>
<protein>
    <submittedName>
        <fullName evidence="1">Uncharacterized protein</fullName>
    </submittedName>
</protein>
<dbReference type="AlphaFoldDB" id="A0A0H3DLE9"/>
<sequence length="74" mass="9094">MSKDKKNKVEQLEPVDLFERTKLEDTQVLNDVELDDIKKLEELKKELENTFDPRTRIEIKREIKELERKLRRNR</sequence>
<dbReference type="HOGENOM" id="CLU_2683971_0_0_14"/>
<dbReference type="PATRIC" id="fig|722438.3.peg.423"/>
<dbReference type="KEGG" id="mpj:MPNE_0439"/>
<dbReference type="RefSeq" id="WP_014325500.1">
    <property type="nucleotide sequence ID" value="NZ_CP010546.1"/>
</dbReference>
<evidence type="ECO:0000313" key="1">
    <source>
        <dbReference type="EMBL" id="ADK87075.1"/>
    </source>
</evidence>
<proteinExistence type="predicted"/>
<organism evidence="1 2">
    <name type="scientific">Mycoplasmoides pneumoniae (strain ATCC 15531 / DSM 23978 / CIP 103766 / NBRC 14401 / NCTC 10119 / FH)</name>
    <name type="common">Mycoplasma pneumoniae</name>
    <dbReference type="NCBI Taxonomy" id="722438"/>
    <lineage>
        <taxon>Bacteria</taxon>
        <taxon>Bacillati</taxon>
        <taxon>Mycoplasmatota</taxon>
        <taxon>Mycoplasmoidales</taxon>
        <taxon>Mycoplasmoidaceae</taxon>
        <taxon>Mycoplasmoides</taxon>
    </lineage>
</organism>
<gene>
    <name evidence="1" type="ordered locus">MPNE_0439</name>
</gene>